<evidence type="ECO:0000313" key="21">
    <source>
        <dbReference type="Proteomes" id="UP000558113"/>
    </source>
</evidence>
<keyword evidence="10 19" id="KW-0812">Transmembrane</keyword>
<evidence type="ECO:0000256" key="9">
    <source>
        <dbReference type="ARBA" id="ARBA00022679"/>
    </source>
</evidence>
<feature type="transmembrane region" description="Helical" evidence="19">
    <location>
        <begin position="185"/>
        <end position="203"/>
    </location>
</feature>
<comment type="catalytic activity">
    <reaction evidence="17 19">
        <text>alpha-ribazole + adenosylcob(III)inamide-GDP = adenosylcob(III)alamin + GMP + H(+)</text>
        <dbReference type="Rhea" id="RHEA:16049"/>
        <dbReference type="ChEBI" id="CHEBI:10329"/>
        <dbReference type="ChEBI" id="CHEBI:15378"/>
        <dbReference type="ChEBI" id="CHEBI:18408"/>
        <dbReference type="ChEBI" id="CHEBI:58115"/>
        <dbReference type="ChEBI" id="CHEBI:60487"/>
        <dbReference type="EC" id="2.7.8.26"/>
    </reaction>
</comment>
<comment type="similarity">
    <text evidence="4 19">Belongs to the CobS family.</text>
</comment>
<dbReference type="EC" id="2.7.8.26" evidence="5 19"/>
<evidence type="ECO:0000256" key="10">
    <source>
        <dbReference type="ARBA" id="ARBA00022692"/>
    </source>
</evidence>
<evidence type="ECO:0000256" key="15">
    <source>
        <dbReference type="ARBA" id="ARBA00032605"/>
    </source>
</evidence>
<evidence type="ECO:0000256" key="17">
    <source>
        <dbReference type="ARBA" id="ARBA00048623"/>
    </source>
</evidence>
<name>A0A7X4YPJ8_9BACL</name>
<feature type="transmembrane region" description="Helical" evidence="19">
    <location>
        <begin position="68"/>
        <end position="89"/>
    </location>
</feature>
<keyword evidence="9 19" id="KW-0808">Transferase</keyword>
<feature type="transmembrane region" description="Helical" evidence="19">
    <location>
        <begin position="35"/>
        <end position="56"/>
    </location>
</feature>
<dbReference type="InterPro" id="IPR003805">
    <property type="entry name" value="CobS"/>
</dbReference>
<evidence type="ECO:0000256" key="18">
    <source>
        <dbReference type="ARBA" id="ARBA00049504"/>
    </source>
</evidence>
<evidence type="ECO:0000256" key="6">
    <source>
        <dbReference type="ARBA" id="ARBA00015850"/>
    </source>
</evidence>
<feature type="transmembrane region" description="Helical" evidence="19">
    <location>
        <begin position="209"/>
        <end position="232"/>
    </location>
</feature>
<evidence type="ECO:0000256" key="13">
    <source>
        <dbReference type="ARBA" id="ARBA00023136"/>
    </source>
</evidence>
<dbReference type="Pfam" id="PF02654">
    <property type="entry name" value="CobS"/>
    <property type="match status" value="1"/>
</dbReference>
<evidence type="ECO:0000256" key="3">
    <source>
        <dbReference type="ARBA" id="ARBA00004663"/>
    </source>
</evidence>
<dbReference type="GO" id="GO:0008818">
    <property type="term" value="F:cobalamin 5'-phosphate synthase activity"/>
    <property type="evidence" value="ECO:0007669"/>
    <property type="project" value="UniProtKB-UniRule"/>
</dbReference>
<comment type="cofactor">
    <cofactor evidence="1 19">
        <name>Mg(2+)</name>
        <dbReference type="ChEBI" id="CHEBI:18420"/>
    </cofactor>
</comment>
<feature type="transmembrane region" description="Helical" evidence="19">
    <location>
        <begin position="145"/>
        <end position="164"/>
    </location>
</feature>
<evidence type="ECO:0000256" key="12">
    <source>
        <dbReference type="ARBA" id="ARBA00022989"/>
    </source>
</evidence>
<evidence type="ECO:0000256" key="1">
    <source>
        <dbReference type="ARBA" id="ARBA00001946"/>
    </source>
</evidence>
<evidence type="ECO:0000256" key="2">
    <source>
        <dbReference type="ARBA" id="ARBA00004651"/>
    </source>
</evidence>
<organism evidence="20 21">
    <name type="scientific">Paenibacillus sacheonensis</name>
    <dbReference type="NCBI Taxonomy" id="742054"/>
    <lineage>
        <taxon>Bacteria</taxon>
        <taxon>Bacillati</taxon>
        <taxon>Bacillota</taxon>
        <taxon>Bacilli</taxon>
        <taxon>Bacillales</taxon>
        <taxon>Paenibacillaceae</taxon>
        <taxon>Paenibacillus</taxon>
    </lineage>
</organism>
<gene>
    <name evidence="19 20" type="primary">cobS</name>
    <name evidence="20" type="ORF">GT003_09695</name>
</gene>
<dbReference type="PANTHER" id="PTHR34148:SF1">
    <property type="entry name" value="ADENOSYLCOBINAMIDE-GDP RIBAZOLETRANSFERASE"/>
    <property type="match status" value="1"/>
</dbReference>
<comment type="subcellular location">
    <subcellularLocation>
        <location evidence="2 19">Cell membrane</location>
        <topology evidence="2 19">Multi-pass membrane protein</topology>
    </subcellularLocation>
</comment>
<dbReference type="AlphaFoldDB" id="A0A7X4YPJ8"/>
<evidence type="ECO:0000256" key="7">
    <source>
        <dbReference type="ARBA" id="ARBA00022475"/>
    </source>
</evidence>
<keyword evidence="11 19" id="KW-0460">Magnesium</keyword>
<evidence type="ECO:0000256" key="19">
    <source>
        <dbReference type="HAMAP-Rule" id="MF_00719"/>
    </source>
</evidence>
<evidence type="ECO:0000256" key="14">
    <source>
        <dbReference type="ARBA" id="ARBA00025228"/>
    </source>
</evidence>
<feature type="transmembrane region" description="Helical" evidence="19">
    <location>
        <begin position="110"/>
        <end position="133"/>
    </location>
</feature>
<dbReference type="OrthoDB" id="9794626at2"/>
<dbReference type="Proteomes" id="UP000558113">
    <property type="component" value="Unassembled WGS sequence"/>
</dbReference>
<comment type="pathway">
    <text evidence="3 19">Cofactor biosynthesis; adenosylcobalamin biosynthesis; adenosylcobalamin from cob(II)yrinate a,c-diamide: step 7/7.</text>
</comment>
<comment type="catalytic activity">
    <reaction evidence="18 19">
        <text>alpha-ribazole 5'-phosphate + adenosylcob(III)inamide-GDP = adenosylcob(III)alamin 5'-phosphate + GMP + H(+)</text>
        <dbReference type="Rhea" id="RHEA:23560"/>
        <dbReference type="ChEBI" id="CHEBI:15378"/>
        <dbReference type="ChEBI" id="CHEBI:57918"/>
        <dbReference type="ChEBI" id="CHEBI:58115"/>
        <dbReference type="ChEBI" id="CHEBI:60487"/>
        <dbReference type="ChEBI" id="CHEBI:60493"/>
        <dbReference type="EC" id="2.7.8.26"/>
    </reaction>
</comment>
<dbReference type="GO" id="GO:0051073">
    <property type="term" value="F:adenosylcobinamide-GDP ribazoletransferase activity"/>
    <property type="evidence" value="ECO:0007669"/>
    <property type="project" value="UniProtKB-UniRule"/>
</dbReference>
<dbReference type="NCBIfam" id="TIGR00317">
    <property type="entry name" value="cobS"/>
    <property type="match status" value="1"/>
</dbReference>
<dbReference type="GO" id="GO:0005886">
    <property type="term" value="C:plasma membrane"/>
    <property type="evidence" value="ECO:0007669"/>
    <property type="project" value="UniProtKB-SubCell"/>
</dbReference>
<accession>A0A7X4YPJ8</accession>
<evidence type="ECO:0000256" key="8">
    <source>
        <dbReference type="ARBA" id="ARBA00022573"/>
    </source>
</evidence>
<keyword evidence="13 19" id="KW-0472">Membrane</keyword>
<keyword evidence="7 19" id="KW-1003">Cell membrane</keyword>
<dbReference type="UniPathway" id="UPA00148">
    <property type="reaction ID" value="UER00238"/>
</dbReference>
<evidence type="ECO:0000256" key="4">
    <source>
        <dbReference type="ARBA" id="ARBA00010561"/>
    </source>
</evidence>
<dbReference type="PANTHER" id="PTHR34148">
    <property type="entry name" value="ADENOSYLCOBINAMIDE-GDP RIBAZOLETRANSFERASE"/>
    <property type="match status" value="1"/>
</dbReference>
<comment type="caution">
    <text evidence="20">The sequence shown here is derived from an EMBL/GenBank/DDBJ whole genome shotgun (WGS) entry which is preliminary data.</text>
</comment>
<sequence length="266" mass="28129">MKRELQAAGAAFQLLTRIPIPVAIPFTPELLARSVVYYPVVGVVIGGIVGAAAAGLDEYVPSMPASVILLALWLLLSGGLHMDGLMDTADGVLSHRSRERMLEIMKDSRVGAMGVLAAIILTMFKFALLGAWLDGGKDWLAEIPLFALACGLSRLWVVIAMACWPFARPEEGLASMFRLVRPRQAVLAALVQAVLTAGCAWAFPSASFGALPAYLLQAGLALAVGILLSAWLNRKLGGLTGDTYGAMTEVIEAALLLALLMGLQSQ</sequence>
<dbReference type="EMBL" id="JAAAMU010000004">
    <property type="protein sequence ID" value="NBC69264.1"/>
    <property type="molecule type" value="Genomic_DNA"/>
</dbReference>
<dbReference type="HAMAP" id="MF_00719">
    <property type="entry name" value="CobS"/>
    <property type="match status" value="1"/>
</dbReference>
<keyword evidence="12 19" id="KW-1133">Transmembrane helix</keyword>
<proteinExistence type="inferred from homology"/>
<protein>
    <recommendedName>
        <fullName evidence="6 19">Adenosylcobinamide-GDP ribazoletransferase</fullName>
        <ecNumber evidence="5 19">2.7.8.26</ecNumber>
    </recommendedName>
    <alternativeName>
        <fullName evidence="16 19">Cobalamin synthase</fullName>
    </alternativeName>
    <alternativeName>
        <fullName evidence="15 19">Cobalamin-5'-phosphate synthase</fullName>
    </alternativeName>
</protein>
<keyword evidence="21" id="KW-1185">Reference proteome</keyword>
<evidence type="ECO:0000313" key="20">
    <source>
        <dbReference type="EMBL" id="NBC69264.1"/>
    </source>
</evidence>
<dbReference type="GO" id="GO:0009236">
    <property type="term" value="P:cobalamin biosynthetic process"/>
    <property type="evidence" value="ECO:0007669"/>
    <property type="project" value="UniProtKB-UniRule"/>
</dbReference>
<keyword evidence="8 19" id="KW-0169">Cobalamin biosynthesis</keyword>
<evidence type="ECO:0000256" key="11">
    <source>
        <dbReference type="ARBA" id="ARBA00022842"/>
    </source>
</evidence>
<comment type="function">
    <text evidence="14 19">Joins adenosylcobinamide-GDP and alpha-ribazole to generate adenosylcobalamin (Ado-cobalamin). Also synthesizes adenosylcobalamin 5'-phosphate from adenosylcobinamide-GDP and alpha-ribazole 5'-phosphate.</text>
</comment>
<evidence type="ECO:0000256" key="16">
    <source>
        <dbReference type="ARBA" id="ARBA00032853"/>
    </source>
</evidence>
<evidence type="ECO:0000256" key="5">
    <source>
        <dbReference type="ARBA" id="ARBA00013200"/>
    </source>
</evidence>
<reference evidence="20 21" key="1">
    <citation type="submission" date="2020-01" db="EMBL/GenBank/DDBJ databases">
        <title>Paenibacillus soybeanensis sp. nov. isolated from the nodules of soybean (Glycine max(L.) Merr).</title>
        <authorList>
            <person name="Wang H."/>
        </authorList>
    </citation>
    <scope>NUCLEOTIDE SEQUENCE [LARGE SCALE GENOMIC DNA]</scope>
    <source>
        <strain evidence="20 21">DSM 23054</strain>
    </source>
</reference>